<dbReference type="KEGG" id="qsa:O6P43_000719"/>
<keyword evidence="4" id="KW-0677">Repeat</keyword>
<dbReference type="InterPro" id="IPR026961">
    <property type="entry name" value="PGG_dom"/>
</dbReference>
<protein>
    <submittedName>
        <fullName evidence="11">Protein ACCELERATED CELL DEATH 6</fullName>
    </submittedName>
</protein>
<evidence type="ECO:0000256" key="9">
    <source>
        <dbReference type="SAM" id="Phobius"/>
    </source>
</evidence>
<dbReference type="SMART" id="SM00248">
    <property type="entry name" value="ANK"/>
    <property type="match status" value="7"/>
</dbReference>
<evidence type="ECO:0000256" key="4">
    <source>
        <dbReference type="ARBA" id="ARBA00022737"/>
    </source>
</evidence>
<feature type="transmembrane region" description="Helical" evidence="9">
    <location>
        <begin position="572"/>
        <end position="593"/>
    </location>
</feature>
<feature type="transmembrane region" description="Helical" evidence="9">
    <location>
        <begin position="541"/>
        <end position="565"/>
    </location>
</feature>
<evidence type="ECO:0000256" key="3">
    <source>
        <dbReference type="ARBA" id="ARBA00022692"/>
    </source>
</evidence>
<feature type="transmembrane region" description="Helical" evidence="9">
    <location>
        <begin position="507"/>
        <end position="529"/>
    </location>
</feature>
<evidence type="ECO:0000313" key="11">
    <source>
        <dbReference type="EMBL" id="KAJ7981457.1"/>
    </source>
</evidence>
<comment type="caution">
    <text evidence="11">The sequence shown here is derived from an EMBL/GenBank/DDBJ whole genome shotgun (WGS) entry which is preliminary data.</text>
</comment>
<reference evidence="11 12" key="1">
    <citation type="journal article" date="2023" name="Science">
        <title>Elucidation of the pathway for biosynthesis of saponin adjuvants from the soapbark tree.</title>
        <authorList>
            <person name="Reed J."/>
            <person name="Orme A."/>
            <person name="El-Demerdash A."/>
            <person name="Owen C."/>
            <person name="Martin L.B.B."/>
            <person name="Misra R.C."/>
            <person name="Kikuchi S."/>
            <person name="Rejzek M."/>
            <person name="Martin A.C."/>
            <person name="Harkess A."/>
            <person name="Leebens-Mack J."/>
            <person name="Louveau T."/>
            <person name="Stephenson M.J."/>
            <person name="Osbourn A."/>
        </authorList>
    </citation>
    <scope>NUCLEOTIDE SEQUENCE [LARGE SCALE GENOMIC DNA]</scope>
    <source>
        <strain evidence="11">S10</strain>
    </source>
</reference>
<sequence>MEDHLNIPIDMSNGSRRARCNQRMKNLKATDHSSIPNSSGQRQANKHMIHELYDAIKDGDVDRFVDALERVLLEKNLSLTAISDQVTPSENSMLHVAITFGHEEIAKLVAHHFPTLINRRNICGDTALHIAARTPRSNSNLINALLERTNMNDDQSQESMITITRIKNELGNTALHEAVMIRGNLNQVGTLVKEDPEVVHYLNEAGLKNEQMQSGLLIKIWCGTIHVAYKLLRKKKDLTPPSKQDWMELILEQKLELMYSKDEEGNNPLHYAARKGYLKGVRLLLKKDREIALESNSKGLLPIHLACKEGHIDVVKEFLQQEWLHPIELLSKSGQNILHIAAKSRKDHVVKYILRNKNLEKLLDQQDRKGNTPLHLAAESMYPKTVLFLTHAMRHKIQVQNKENLKPIDVVHLRSKNPYSNTFGELLTMYILSSDGSLLSWEEIKVYLLSRHKQLPQTQLYKDRINTLLLVSILVATVTFAAGFTVPGGTDDKHGTAIMENNKMFQTFIICDMVAMYTSIIGTFFLLLAQVNYRYLAVSSFYLALFFVVLALVAMSLAFTAAAYLVVRNTAWLANFILVVGSFFLSTFLIGLSPFFLWHPFGSGLHFSLQNRIWYSFVKMIIQLFGSYETWVLGKLAYDMEESDSETEGSSQQKNNVINK</sequence>
<dbReference type="SUPFAM" id="SSF48403">
    <property type="entry name" value="Ankyrin repeat"/>
    <property type="match status" value="1"/>
</dbReference>
<evidence type="ECO:0000313" key="12">
    <source>
        <dbReference type="Proteomes" id="UP001163823"/>
    </source>
</evidence>
<organism evidence="11 12">
    <name type="scientific">Quillaja saponaria</name>
    <name type="common">Soap bark tree</name>
    <dbReference type="NCBI Taxonomy" id="32244"/>
    <lineage>
        <taxon>Eukaryota</taxon>
        <taxon>Viridiplantae</taxon>
        <taxon>Streptophyta</taxon>
        <taxon>Embryophyta</taxon>
        <taxon>Tracheophyta</taxon>
        <taxon>Spermatophyta</taxon>
        <taxon>Magnoliopsida</taxon>
        <taxon>eudicotyledons</taxon>
        <taxon>Gunneridae</taxon>
        <taxon>Pentapetalae</taxon>
        <taxon>rosids</taxon>
        <taxon>fabids</taxon>
        <taxon>Fabales</taxon>
        <taxon>Quillajaceae</taxon>
        <taxon>Quillaja</taxon>
    </lineage>
</organism>
<dbReference type="PROSITE" id="PS50297">
    <property type="entry name" value="ANK_REP_REGION"/>
    <property type="match status" value="2"/>
</dbReference>
<dbReference type="PANTHER" id="PTHR24186:SF46">
    <property type="entry name" value="PROTEIN ACCELERATED CELL DEATH 6-LIKE"/>
    <property type="match status" value="1"/>
</dbReference>
<dbReference type="Pfam" id="PF12796">
    <property type="entry name" value="Ank_2"/>
    <property type="match status" value="2"/>
</dbReference>
<evidence type="ECO:0000256" key="5">
    <source>
        <dbReference type="ARBA" id="ARBA00022989"/>
    </source>
</evidence>
<feature type="transmembrane region" description="Helical" evidence="9">
    <location>
        <begin position="613"/>
        <end position="633"/>
    </location>
</feature>
<dbReference type="InterPro" id="IPR036770">
    <property type="entry name" value="Ankyrin_rpt-contain_sf"/>
</dbReference>
<gene>
    <name evidence="11" type="ORF">O6P43_000719</name>
</gene>
<feature type="transmembrane region" description="Helical" evidence="9">
    <location>
        <begin position="465"/>
        <end position="486"/>
    </location>
</feature>
<dbReference type="EMBL" id="JARAOO010000001">
    <property type="protein sequence ID" value="KAJ7981457.1"/>
    <property type="molecule type" value="Genomic_DNA"/>
</dbReference>
<keyword evidence="3 9" id="KW-0812">Transmembrane</keyword>
<evidence type="ECO:0000259" key="10">
    <source>
        <dbReference type="Pfam" id="PF13962"/>
    </source>
</evidence>
<evidence type="ECO:0000256" key="1">
    <source>
        <dbReference type="ARBA" id="ARBA00004141"/>
    </source>
</evidence>
<proteinExistence type="predicted"/>
<comment type="subcellular location">
    <subcellularLocation>
        <location evidence="2">Cell membrane</location>
        <topology evidence="2">Peripheral membrane protein</topology>
        <orientation evidence="2">Cytoplasmic side</orientation>
    </subcellularLocation>
    <subcellularLocation>
        <location evidence="1">Membrane</location>
        <topology evidence="1">Multi-pass membrane protein</topology>
    </subcellularLocation>
</comment>
<name>A0AAD7VMP8_QUISA</name>
<dbReference type="PROSITE" id="PS50088">
    <property type="entry name" value="ANK_REPEAT"/>
    <property type="match status" value="2"/>
</dbReference>
<feature type="repeat" description="ANK" evidence="8">
    <location>
        <begin position="264"/>
        <end position="296"/>
    </location>
</feature>
<dbReference type="PANTHER" id="PTHR24186">
    <property type="entry name" value="PROTEIN PHOSPHATASE 1 REGULATORY SUBUNIT"/>
    <property type="match status" value="1"/>
</dbReference>
<dbReference type="Pfam" id="PF13962">
    <property type="entry name" value="PGG"/>
    <property type="match status" value="1"/>
</dbReference>
<dbReference type="InterPro" id="IPR002110">
    <property type="entry name" value="Ankyrin_rpt"/>
</dbReference>
<keyword evidence="12" id="KW-1185">Reference proteome</keyword>
<dbReference type="AlphaFoldDB" id="A0AAD7VMP8"/>
<evidence type="ECO:0000256" key="6">
    <source>
        <dbReference type="ARBA" id="ARBA00023043"/>
    </source>
</evidence>
<evidence type="ECO:0000256" key="7">
    <source>
        <dbReference type="ARBA" id="ARBA00023136"/>
    </source>
</evidence>
<feature type="domain" description="PGG" evidence="10">
    <location>
        <begin position="461"/>
        <end position="566"/>
    </location>
</feature>
<dbReference type="Proteomes" id="UP001163823">
    <property type="component" value="Chromosome 1"/>
</dbReference>
<dbReference type="Pfam" id="PF00023">
    <property type="entry name" value="Ank"/>
    <property type="match status" value="1"/>
</dbReference>
<accession>A0AAD7VMP8</accession>
<keyword evidence="5 9" id="KW-1133">Transmembrane helix</keyword>
<feature type="repeat" description="ANK" evidence="8">
    <location>
        <begin position="298"/>
        <end position="320"/>
    </location>
</feature>
<evidence type="ECO:0000256" key="2">
    <source>
        <dbReference type="ARBA" id="ARBA00004413"/>
    </source>
</evidence>
<keyword evidence="6 8" id="KW-0040">ANK repeat</keyword>
<evidence type="ECO:0000256" key="8">
    <source>
        <dbReference type="PROSITE-ProRule" id="PRU00023"/>
    </source>
</evidence>
<dbReference type="GO" id="GO:0005886">
    <property type="term" value="C:plasma membrane"/>
    <property type="evidence" value="ECO:0007669"/>
    <property type="project" value="UniProtKB-SubCell"/>
</dbReference>
<keyword evidence="7 9" id="KW-0472">Membrane</keyword>
<dbReference type="Gene3D" id="1.25.40.20">
    <property type="entry name" value="Ankyrin repeat-containing domain"/>
    <property type="match status" value="2"/>
</dbReference>